<sequence>MVSQMVEEKVLWINSAKLPCSGVGPMSCLQIQEGYEIQEGKWQNFYSNIEGFDYQPGSIYQIKVSIFKLPDPIPADASSLGYKLVEIISQEPDRTLRLTDIWKVIEMGEIKNPMAREKALTMEINVSERRVFGFSGCNTFRGGIAKVTEKELIFGNLASTMMACGEQENKLERLMSDQLSATRNYTIENRNLFLRDEDGKLLMILLKVD</sequence>
<name>A0A1W2H5G5_9BACT</name>
<protein>
    <submittedName>
        <fullName evidence="3">Heat shock protein</fullName>
    </submittedName>
</protein>
<evidence type="ECO:0000313" key="3">
    <source>
        <dbReference type="EMBL" id="SMD44109.1"/>
    </source>
</evidence>
<gene>
    <name evidence="3" type="ORF">SAMN00777080_2724</name>
</gene>
<dbReference type="AlphaFoldDB" id="A0A1W2H5G5"/>
<feature type="domain" description="DUF306" evidence="1">
    <location>
        <begin position="100"/>
        <end position="203"/>
    </location>
</feature>
<dbReference type="InterPro" id="IPR053147">
    <property type="entry name" value="Hsp_HslJ-like"/>
</dbReference>
<dbReference type="STRING" id="758820.SAMN00777080_2724"/>
<evidence type="ECO:0000313" key="4">
    <source>
        <dbReference type="Proteomes" id="UP000192333"/>
    </source>
</evidence>
<dbReference type="Pfam" id="PF03724">
    <property type="entry name" value="META"/>
    <property type="match status" value="1"/>
</dbReference>
<feature type="domain" description="DUF4377" evidence="2">
    <location>
        <begin position="12"/>
        <end position="90"/>
    </location>
</feature>
<proteinExistence type="predicted"/>
<accession>A0A1W2H5G5</accession>
<evidence type="ECO:0000259" key="1">
    <source>
        <dbReference type="Pfam" id="PF03724"/>
    </source>
</evidence>
<evidence type="ECO:0000259" key="2">
    <source>
        <dbReference type="Pfam" id="PF14302"/>
    </source>
</evidence>
<keyword evidence="3" id="KW-0346">Stress response</keyword>
<organism evidence="3 4">
    <name type="scientific">Aquiflexum balticum DSM 16537</name>
    <dbReference type="NCBI Taxonomy" id="758820"/>
    <lineage>
        <taxon>Bacteria</taxon>
        <taxon>Pseudomonadati</taxon>
        <taxon>Bacteroidota</taxon>
        <taxon>Cytophagia</taxon>
        <taxon>Cytophagales</taxon>
        <taxon>Cyclobacteriaceae</taxon>
        <taxon>Aquiflexum</taxon>
    </lineage>
</organism>
<dbReference type="InterPro" id="IPR025485">
    <property type="entry name" value="DUF4377"/>
</dbReference>
<dbReference type="InterPro" id="IPR038670">
    <property type="entry name" value="HslJ-like_sf"/>
</dbReference>
<dbReference type="EMBL" id="LT838813">
    <property type="protein sequence ID" value="SMD44109.1"/>
    <property type="molecule type" value="Genomic_DNA"/>
</dbReference>
<dbReference type="Pfam" id="PF14302">
    <property type="entry name" value="DUF4377"/>
    <property type="match status" value="1"/>
</dbReference>
<reference evidence="4" key="1">
    <citation type="submission" date="2017-04" db="EMBL/GenBank/DDBJ databases">
        <authorList>
            <person name="Varghese N."/>
            <person name="Submissions S."/>
        </authorList>
    </citation>
    <scope>NUCLEOTIDE SEQUENCE [LARGE SCALE GENOMIC DNA]</scope>
    <source>
        <strain evidence="4">DSM 16537</strain>
    </source>
</reference>
<dbReference type="InterPro" id="IPR005184">
    <property type="entry name" value="DUF306_Meta_HslJ"/>
</dbReference>
<dbReference type="PANTHER" id="PTHR35535">
    <property type="entry name" value="HEAT SHOCK PROTEIN HSLJ"/>
    <property type="match status" value="1"/>
</dbReference>
<dbReference type="Gene3D" id="2.40.128.270">
    <property type="match status" value="1"/>
</dbReference>
<keyword evidence="4" id="KW-1185">Reference proteome</keyword>
<dbReference type="Proteomes" id="UP000192333">
    <property type="component" value="Chromosome I"/>
</dbReference>
<dbReference type="PANTHER" id="PTHR35535:SF1">
    <property type="entry name" value="HEAT SHOCK PROTEIN HSLJ"/>
    <property type="match status" value="1"/>
</dbReference>